<protein>
    <recommendedName>
        <fullName evidence="15">Basal body L-ring protein</fullName>
    </recommendedName>
</protein>
<dbReference type="GO" id="GO:0009427">
    <property type="term" value="C:bacterial-type flagellum basal body, distal rod, L ring"/>
    <property type="evidence" value="ECO:0007669"/>
    <property type="project" value="InterPro"/>
</dbReference>
<dbReference type="PROSITE" id="PS51257">
    <property type="entry name" value="PROKAR_LIPOPROTEIN"/>
    <property type="match status" value="1"/>
</dbReference>
<sequence>MNMNKTVMPHALALLLFLGGCSSVPKIPQQNTLKPFEVGSIEYPSSEPINGSIFTTSQNSMMIGVGKAYNVGDIVIIKMLEEIDAQDSTQSKTSRKASSKSGLGFTLPTIIATPPSASFNMNHDQKVEGDGSTSQSHKLSGSIAATVTKIYPNGILDIKGYKEITLENGTEIVAVTGKIREQDISTADNSVPSDRVAGAKIYYRGDGNIYEKSQPGWFTNLITGKYWLF</sequence>
<keyword evidence="8" id="KW-0472">Membrane</keyword>
<keyword evidence="11" id="KW-0998">Cell outer membrane</keyword>
<evidence type="ECO:0000256" key="2">
    <source>
        <dbReference type="ARBA" id="ARBA00004117"/>
    </source>
</evidence>
<dbReference type="GO" id="GO:0009279">
    <property type="term" value="C:cell outer membrane"/>
    <property type="evidence" value="ECO:0007669"/>
    <property type="project" value="UniProtKB-SubCell"/>
</dbReference>
<evidence type="ECO:0000256" key="8">
    <source>
        <dbReference type="ARBA" id="ARBA00023136"/>
    </source>
</evidence>
<dbReference type="AlphaFoldDB" id="A0A2T3KMT2"/>
<dbReference type="Pfam" id="PF02107">
    <property type="entry name" value="FlgH"/>
    <property type="match status" value="1"/>
</dbReference>
<dbReference type="EMBL" id="PYNF01000002">
    <property type="protein sequence ID" value="PSV01117.1"/>
    <property type="molecule type" value="Genomic_DNA"/>
</dbReference>
<comment type="function">
    <text evidence="1">Assembles around the rod to form the L-ring and probably protects the motor/basal body from shearing forces during rotation.</text>
</comment>
<comment type="subcellular location">
    <subcellularLocation>
        <location evidence="2">Bacterial flagellum basal body</location>
    </subcellularLocation>
    <subcellularLocation>
        <location evidence="3">Cell outer membrane</location>
    </subcellularLocation>
    <subcellularLocation>
        <location evidence="4">Membrane</location>
        <topology evidence="4">Lipid-anchor</topology>
    </subcellularLocation>
</comment>
<dbReference type="PANTHER" id="PTHR34933:SF1">
    <property type="entry name" value="FLAGELLAR L-RING PROTEIN"/>
    <property type="match status" value="1"/>
</dbReference>
<evidence type="ECO:0000256" key="1">
    <source>
        <dbReference type="ARBA" id="ARBA00002591"/>
    </source>
</evidence>
<keyword evidence="10" id="KW-0975">Bacterial flagellum</keyword>
<evidence type="ECO:0008006" key="15">
    <source>
        <dbReference type="Google" id="ProtNLM"/>
    </source>
</evidence>
<dbReference type="PANTHER" id="PTHR34933">
    <property type="entry name" value="FLAGELLAR L-RING PROTEIN"/>
    <property type="match status" value="1"/>
</dbReference>
<dbReference type="PRINTS" id="PR01008">
    <property type="entry name" value="FLGLRINGFLGH"/>
</dbReference>
<keyword evidence="9" id="KW-0564">Palmitate</keyword>
<reference evidence="13 14" key="1">
    <citation type="submission" date="2018-01" db="EMBL/GenBank/DDBJ databases">
        <title>Whole genome sequencing of Histamine producing bacteria.</title>
        <authorList>
            <person name="Butler K."/>
        </authorList>
    </citation>
    <scope>NUCLEOTIDE SEQUENCE [LARGE SCALE GENOMIC DNA]</scope>
    <source>
        <strain evidence="13 14">FS-7.2</strain>
    </source>
</reference>
<evidence type="ECO:0000313" key="14">
    <source>
        <dbReference type="Proteomes" id="UP000241426"/>
    </source>
</evidence>
<accession>A0A2T3KMT2</accession>
<evidence type="ECO:0000256" key="3">
    <source>
        <dbReference type="ARBA" id="ARBA00004442"/>
    </source>
</evidence>
<gene>
    <name evidence="13" type="ORF">C9J27_03600</name>
</gene>
<evidence type="ECO:0000313" key="13">
    <source>
        <dbReference type="EMBL" id="PSV01117.1"/>
    </source>
</evidence>
<keyword evidence="7" id="KW-0732">Signal</keyword>
<evidence type="ECO:0000256" key="9">
    <source>
        <dbReference type="ARBA" id="ARBA00023139"/>
    </source>
</evidence>
<evidence type="ECO:0000256" key="12">
    <source>
        <dbReference type="ARBA" id="ARBA00023288"/>
    </source>
</evidence>
<evidence type="ECO:0000256" key="7">
    <source>
        <dbReference type="ARBA" id="ARBA00022729"/>
    </source>
</evidence>
<dbReference type="GO" id="GO:0071973">
    <property type="term" value="P:bacterial-type flagellum-dependent cell motility"/>
    <property type="evidence" value="ECO:0007669"/>
    <property type="project" value="InterPro"/>
</dbReference>
<organism evidence="13 14">
    <name type="scientific">Photobacterium kishitanii</name>
    <dbReference type="NCBI Taxonomy" id="318456"/>
    <lineage>
        <taxon>Bacteria</taxon>
        <taxon>Pseudomonadati</taxon>
        <taxon>Pseudomonadota</taxon>
        <taxon>Gammaproteobacteria</taxon>
        <taxon>Vibrionales</taxon>
        <taxon>Vibrionaceae</taxon>
        <taxon>Photobacterium</taxon>
    </lineage>
</organism>
<evidence type="ECO:0000256" key="6">
    <source>
        <dbReference type="ARBA" id="ARBA00011439"/>
    </source>
</evidence>
<evidence type="ECO:0000256" key="10">
    <source>
        <dbReference type="ARBA" id="ARBA00023143"/>
    </source>
</evidence>
<name>A0A2T3KMT2_9GAMM</name>
<keyword evidence="12" id="KW-0449">Lipoprotein</keyword>
<dbReference type="Proteomes" id="UP000241426">
    <property type="component" value="Unassembled WGS sequence"/>
</dbReference>
<evidence type="ECO:0000256" key="11">
    <source>
        <dbReference type="ARBA" id="ARBA00023237"/>
    </source>
</evidence>
<dbReference type="InterPro" id="IPR000527">
    <property type="entry name" value="Flag_Lring"/>
</dbReference>
<comment type="subunit">
    <text evidence="6">The basal body constitutes a major portion of the flagellar organelle and consists of four rings (L,P,S, and M) mounted on a central rod.</text>
</comment>
<evidence type="ECO:0000256" key="5">
    <source>
        <dbReference type="ARBA" id="ARBA00006929"/>
    </source>
</evidence>
<comment type="caution">
    <text evidence="13">The sequence shown here is derived from an EMBL/GenBank/DDBJ whole genome shotgun (WGS) entry which is preliminary data.</text>
</comment>
<proteinExistence type="inferred from homology"/>
<comment type="similarity">
    <text evidence="5">Belongs to the FlgH family.</text>
</comment>
<evidence type="ECO:0000256" key="4">
    <source>
        <dbReference type="ARBA" id="ARBA00004635"/>
    </source>
</evidence>
<dbReference type="GO" id="GO:0003774">
    <property type="term" value="F:cytoskeletal motor activity"/>
    <property type="evidence" value="ECO:0007669"/>
    <property type="project" value="InterPro"/>
</dbReference>